<dbReference type="GO" id="GO:0005737">
    <property type="term" value="C:cytoplasm"/>
    <property type="evidence" value="ECO:0007669"/>
    <property type="project" value="TreeGrafter"/>
</dbReference>
<organism evidence="2 3">
    <name type="scientific">Rhizobium sophorae</name>
    <dbReference type="NCBI Taxonomy" id="1535242"/>
    <lineage>
        <taxon>Bacteria</taxon>
        <taxon>Pseudomonadati</taxon>
        <taxon>Pseudomonadota</taxon>
        <taxon>Alphaproteobacteria</taxon>
        <taxon>Hyphomicrobiales</taxon>
        <taxon>Rhizobiaceae</taxon>
        <taxon>Rhizobium/Agrobacterium group</taxon>
        <taxon>Rhizobium</taxon>
    </lineage>
</organism>
<sequence>MIITESLPSIVYAIADVHGRADLLEAMLGYIAADSNDHHSKPVVIFLGDLVDRGPHSPKVLDQVYSTLDLYPGSRLILGNHDFYLRELLRGALTYEDAVNWMDWGGVATLSAYSTWPVPAFENIAADIRRVFPHHVDLLENALSFKEIGRFCFVHAGIRPGVQLANQSEYDLRWIRAGFLDHIDVHDHVVLHGHTITKSLRPEVYSNRIALDTGAYRTGRLSAAVIRRDELSHFVCTELTESGAIRVGEWRPSN</sequence>
<comment type="caution">
    <text evidence="2">The sequence shown here is derived from an EMBL/GenBank/DDBJ whole genome shotgun (WGS) entry which is preliminary data.</text>
</comment>
<dbReference type="SUPFAM" id="SSF56300">
    <property type="entry name" value="Metallo-dependent phosphatases"/>
    <property type="match status" value="1"/>
</dbReference>
<dbReference type="RefSeq" id="WP_168311568.1">
    <property type="nucleotide sequence ID" value="NZ_JABFCN010000005.1"/>
</dbReference>
<evidence type="ECO:0000259" key="1">
    <source>
        <dbReference type="Pfam" id="PF00149"/>
    </source>
</evidence>
<evidence type="ECO:0000313" key="2">
    <source>
        <dbReference type="EMBL" id="NNU35680.1"/>
    </source>
</evidence>
<keyword evidence="3" id="KW-1185">Reference proteome</keyword>
<dbReference type="EMBL" id="JABFCN010000005">
    <property type="protein sequence ID" value="NNU35680.1"/>
    <property type="molecule type" value="Genomic_DNA"/>
</dbReference>
<feature type="domain" description="Calcineurin-like phosphoesterase" evidence="1">
    <location>
        <begin position="11"/>
        <end position="130"/>
    </location>
</feature>
<dbReference type="GO" id="GO:0008803">
    <property type="term" value="F:bis(5'-nucleosyl)-tetraphosphatase (symmetrical) activity"/>
    <property type="evidence" value="ECO:0007669"/>
    <property type="project" value="TreeGrafter"/>
</dbReference>
<dbReference type="AlphaFoldDB" id="A0A7Y3WCT8"/>
<dbReference type="Gene3D" id="3.60.21.10">
    <property type="match status" value="1"/>
</dbReference>
<protein>
    <recommendedName>
        <fullName evidence="1">Calcineurin-like phosphoesterase domain-containing protein</fullName>
    </recommendedName>
</protein>
<dbReference type="InterPro" id="IPR029052">
    <property type="entry name" value="Metallo-depent_PP-like"/>
</dbReference>
<name>A0A7Y3WCT8_9HYPH</name>
<dbReference type="Proteomes" id="UP000519972">
    <property type="component" value="Unassembled WGS sequence"/>
</dbReference>
<accession>A0A7Y3WCT8</accession>
<dbReference type="GO" id="GO:0016791">
    <property type="term" value="F:phosphatase activity"/>
    <property type="evidence" value="ECO:0007669"/>
    <property type="project" value="TreeGrafter"/>
</dbReference>
<dbReference type="Pfam" id="PF00149">
    <property type="entry name" value="Metallophos"/>
    <property type="match status" value="1"/>
</dbReference>
<dbReference type="InterPro" id="IPR004843">
    <property type="entry name" value="Calcineurin-like_PHP"/>
</dbReference>
<dbReference type="PANTHER" id="PTHR42850:SF4">
    <property type="entry name" value="ZINC-DEPENDENT ENDOPOLYPHOSPHATASE"/>
    <property type="match status" value="1"/>
</dbReference>
<evidence type="ECO:0000313" key="3">
    <source>
        <dbReference type="Proteomes" id="UP000519972"/>
    </source>
</evidence>
<dbReference type="PANTHER" id="PTHR42850">
    <property type="entry name" value="METALLOPHOSPHOESTERASE"/>
    <property type="match status" value="1"/>
</dbReference>
<reference evidence="2 3" key="1">
    <citation type="submission" date="2020-02" db="EMBL/GenBank/DDBJ databases">
        <authorList>
            <person name="Sun Q."/>
        </authorList>
    </citation>
    <scope>NUCLEOTIDE SEQUENCE [LARGE SCALE GENOMIC DNA]</scope>
    <source>
        <strain evidence="2 3">CCBAU 03386</strain>
    </source>
</reference>
<proteinExistence type="predicted"/>
<dbReference type="InterPro" id="IPR050126">
    <property type="entry name" value="Ap4A_hydrolase"/>
</dbReference>
<dbReference type="GO" id="GO:0110154">
    <property type="term" value="P:RNA decapping"/>
    <property type="evidence" value="ECO:0007669"/>
    <property type="project" value="TreeGrafter"/>
</dbReference>
<gene>
    <name evidence="2" type="ORF">G9X64_04060</name>
</gene>